<dbReference type="GO" id="GO:0003677">
    <property type="term" value="F:DNA binding"/>
    <property type="evidence" value="ECO:0007669"/>
    <property type="project" value="UniProtKB-KW"/>
</dbReference>
<dbReference type="OrthoDB" id="3037908at2759"/>
<keyword evidence="4" id="KW-0238">DNA-binding</keyword>
<dbReference type="Proteomes" id="UP000028045">
    <property type="component" value="Unassembled WGS sequence"/>
</dbReference>
<organism evidence="9 10">
    <name type="scientific">Stachybotrys chartarum (strain CBS 109288 / IBT 7711)</name>
    <name type="common">Toxic black mold</name>
    <name type="synonym">Stilbospora chartarum</name>
    <dbReference type="NCBI Taxonomy" id="1280523"/>
    <lineage>
        <taxon>Eukaryota</taxon>
        <taxon>Fungi</taxon>
        <taxon>Dikarya</taxon>
        <taxon>Ascomycota</taxon>
        <taxon>Pezizomycotina</taxon>
        <taxon>Sordariomycetes</taxon>
        <taxon>Hypocreomycetidae</taxon>
        <taxon>Hypocreales</taxon>
        <taxon>Stachybotryaceae</taxon>
        <taxon>Stachybotrys</taxon>
    </lineage>
</organism>
<dbReference type="InterPro" id="IPR036864">
    <property type="entry name" value="Zn2-C6_fun-type_DNA-bd_sf"/>
</dbReference>
<dbReference type="InterPro" id="IPR007219">
    <property type="entry name" value="XnlR_reg_dom"/>
</dbReference>
<keyword evidence="10" id="KW-1185">Reference proteome</keyword>
<sequence>MPSVSLVPHALPSPGDSPPPASRPRQQLGSACEECRRKKSRCDRKQPTCGACFNGGIVCVMRSSCPPRGPKKGHMRELRGQIAALEARLNNHESGAAMRTSPNFDQSQRGSSTDTGANDEIRSDGDVDVRMSTSTSPPKSTMTPGLADMTVLTDPDTQQMSLLPMTNVYGSFTTQPLKPLSIGANLSPLVCTDLDQLYFDRVHQFCPMIQKFRYMPWSKLIGRSKQKICLQHAMWTMAAATSSQFQLIRDQLYRETRQLLDALDMDNLEGGKWHLEQVQAWALLSIYELTAGDTQRGLISAGRAFRLAQLMKLHEVDRPNAANGMSDWVEVETMRRTFWVVYTIDCFTSINEGLPLTFDEQVICARLPAPEGHFMSGRSITMPFLSKVMETADSTSLDEDTSMSSFADSVIVATICGRTLMHRQRANQGQPCSEKFVHEFSQRHQLLDRLLSAQVKRLAVQVSSMSQNPDPMLIFIMMNAYMTVLMLYETVNAVTTEASRPLLLEYKQQSLEAARELGGLATMLTQLNHFQIHPLSPIPLLLSARCCQAHRNVCTTYDTLMSMIQPLLQGLGNVNNLARNGLRVLGLEPLPGSNGWPSPRAHWDGMGWDDSTM</sequence>
<dbReference type="Pfam" id="PF04082">
    <property type="entry name" value="Fungal_trans"/>
    <property type="match status" value="1"/>
</dbReference>
<evidence type="ECO:0000256" key="7">
    <source>
        <dbReference type="SAM" id="MobiDB-lite"/>
    </source>
</evidence>
<dbReference type="GO" id="GO:0005634">
    <property type="term" value="C:nucleus"/>
    <property type="evidence" value="ECO:0007669"/>
    <property type="project" value="UniProtKB-SubCell"/>
</dbReference>
<evidence type="ECO:0000256" key="4">
    <source>
        <dbReference type="ARBA" id="ARBA00023125"/>
    </source>
</evidence>
<evidence type="ECO:0000256" key="1">
    <source>
        <dbReference type="ARBA" id="ARBA00004123"/>
    </source>
</evidence>
<dbReference type="GO" id="GO:0006351">
    <property type="term" value="P:DNA-templated transcription"/>
    <property type="evidence" value="ECO:0007669"/>
    <property type="project" value="InterPro"/>
</dbReference>
<evidence type="ECO:0000256" key="6">
    <source>
        <dbReference type="ARBA" id="ARBA00023242"/>
    </source>
</evidence>
<feature type="region of interest" description="Disordered" evidence="7">
    <location>
        <begin position="1"/>
        <end position="27"/>
    </location>
</feature>
<keyword evidence="6" id="KW-0539">Nucleus</keyword>
<dbReference type="PROSITE" id="PS00463">
    <property type="entry name" value="ZN2_CY6_FUNGAL_1"/>
    <property type="match status" value="1"/>
</dbReference>
<evidence type="ECO:0000313" key="10">
    <source>
        <dbReference type="Proteomes" id="UP000028045"/>
    </source>
</evidence>
<evidence type="ECO:0000313" key="9">
    <source>
        <dbReference type="EMBL" id="KEY74983.1"/>
    </source>
</evidence>
<reference evidence="9 10" key="1">
    <citation type="journal article" date="2014" name="BMC Genomics">
        <title>Comparative genome sequencing reveals chemotype-specific gene clusters in the toxigenic black mold Stachybotrys.</title>
        <authorList>
            <person name="Semeiks J."/>
            <person name="Borek D."/>
            <person name="Otwinowski Z."/>
            <person name="Grishin N.V."/>
        </authorList>
    </citation>
    <scope>NUCLEOTIDE SEQUENCE [LARGE SCALE GENOMIC DNA]</scope>
    <source>
        <strain evidence="10">CBS 109288 / IBT 7711</strain>
    </source>
</reference>
<protein>
    <recommendedName>
        <fullName evidence="8">Zn(2)-C6 fungal-type domain-containing protein</fullName>
    </recommendedName>
</protein>
<feature type="domain" description="Zn(2)-C6 fungal-type" evidence="8">
    <location>
        <begin position="31"/>
        <end position="61"/>
    </location>
</feature>
<feature type="compositionally biased region" description="Low complexity" evidence="7">
    <location>
        <begin position="131"/>
        <end position="144"/>
    </location>
</feature>
<dbReference type="SMART" id="SM00906">
    <property type="entry name" value="Fungal_trans"/>
    <property type="match status" value="1"/>
</dbReference>
<keyword evidence="2" id="KW-0479">Metal-binding</keyword>
<dbReference type="GO" id="GO:0008270">
    <property type="term" value="F:zinc ion binding"/>
    <property type="evidence" value="ECO:0007669"/>
    <property type="project" value="InterPro"/>
</dbReference>
<dbReference type="SMART" id="SM00066">
    <property type="entry name" value="GAL4"/>
    <property type="match status" value="1"/>
</dbReference>
<evidence type="ECO:0000256" key="2">
    <source>
        <dbReference type="ARBA" id="ARBA00022723"/>
    </source>
</evidence>
<evidence type="ECO:0000256" key="5">
    <source>
        <dbReference type="ARBA" id="ARBA00023163"/>
    </source>
</evidence>
<keyword evidence="3" id="KW-0805">Transcription regulation</keyword>
<dbReference type="GO" id="GO:0000981">
    <property type="term" value="F:DNA-binding transcription factor activity, RNA polymerase II-specific"/>
    <property type="evidence" value="ECO:0007669"/>
    <property type="project" value="InterPro"/>
</dbReference>
<dbReference type="PANTHER" id="PTHR47338:SF3">
    <property type="entry name" value="C6 FINGER DOMAIN TRANSCRIPTION FACTOR DBAA-RELATED"/>
    <property type="match status" value="1"/>
</dbReference>
<name>A0A084BBQ4_STACB</name>
<dbReference type="SUPFAM" id="SSF57701">
    <property type="entry name" value="Zn2/Cys6 DNA-binding domain"/>
    <property type="match status" value="1"/>
</dbReference>
<feature type="compositionally biased region" description="Polar residues" evidence="7">
    <location>
        <begin position="100"/>
        <end position="116"/>
    </location>
</feature>
<dbReference type="CDD" id="cd00067">
    <property type="entry name" value="GAL4"/>
    <property type="match status" value="1"/>
</dbReference>
<gene>
    <name evidence="9" type="ORF">S7711_01329</name>
</gene>
<feature type="region of interest" description="Disordered" evidence="7">
    <location>
        <begin position="94"/>
        <end position="147"/>
    </location>
</feature>
<dbReference type="AlphaFoldDB" id="A0A084BBQ4"/>
<dbReference type="Gene3D" id="4.10.240.10">
    <property type="entry name" value="Zn(2)-C6 fungal-type DNA-binding domain"/>
    <property type="match status" value="1"/>
</dbReference>
<dbReference type="InterPro" id="IPR001138">
    <property type="entry name" value="Zn2Cys6_DnaBD"/>
</dbReference>
<dbReference type="InterPro" id="IPR050815">
    <property type="entry name" value="TF_fung"/>
</dbReference>
<dbReference type="CDD" id="cd12148">
    <property type="entry name" value="fungal_TF_MHR"/>
    <property type="match status" value="1"/>
</dbReference>
<evidence type="ECO:0000256" key="3">
    <source>
        <dbReference type="ARBA" id="ARBA00023015"/>
    </source>
</evidence>
<evidence type="ECO:0000259" key="8">
    <source>
        <dbReference type="PROSITE" id="PS50048"/>
    </source>
</evidence>
<feature type="compositionally biased region" description="Basic and acidic residues" evidence="7">
    <location>
        <begin position="119"/>
        <end position="129"/>
    </location>
</feature>
<proteinExistence type="predicted"/>
<accession>A0A084BBQ4</accession>
<dbReference type="Pfam" id="PF00172">
    <property type="entry name" value="Zn_clus"/>
    <property type="match status" value="1"/>
</dbReference>
<keyword evidence="5" id="KW-0804">Transcription</keyword>
<comment type="subcellular location">
    <subcellularLocation>
        <location evidence="1">Nucleus</location>
    </subcellularLocation>
</comment>
<dbReference type="PANTHER" id="PTHR47338">
    <property type="entry name" value="ZN(II)2CYS6 TRANSCRIPTION FACTOR (EUROFUNG)-RELATED"/>
    <property type="match status" value="1"/>
</dbReference>
<dbReference type="HOGENOM" id="CLU_011017_3_0_1"/>
<dbReference type="EMBL" id="KL647405">
    <property type="protein sequence ID" value="KEY74983.1"/>
    <property type="molecule type" value="Genomic_DNA"/>
</dbReference>
<dbReference type="PROSITE" id="PS50048">
    <property type="entry name" value="ZN2_CY6_FUNGAL_2"/>
    <property type="match status" value="1"/>
</dbReference>